<dbReference type="AlphaFoldDB" id="A0A5J4Q833"/>
<accession>A0A5J4Q833</accession>
<organism evidence="1">
    <name type="scientific">termite gut metagenome</name>
    <dbReference type="NCBI Taxonomy" id="433724"/>
    <lineage>
        <taxon>unclassified sequences</taxon>
        <taxon>metagenomes</taxon>
        <taxon>organismal metagenomes</taxon>
    </lineage>
</organism>
<comment type="caution">
    <text evidence="1">The sequence shown here is derived from an EMBL/GenBank/DDBJ whole genome shotgun (WGS) entry which is preliminary data.</text>
</comment>
<dbReference type="EMBL" id="SNRY01004542">
    <property type="protein sequence ID" value="KAA6317379.1"/>
    <property type="molecule type" value="Genomic_DNA"/>
</dbReference>
<evidence type="ECO:0008006" key="2">
    <source>
        <dbReference type="Google" id="ProtNLM"/>
    </source>
</evidence>
<reference evidence="1" key="1">
    <citation type="submission" date="2019-03" db="EMBL/GenBank/DDBJ databases">
        <title>Single cell metagenomics reveals metabolic interactions within the superorganism composed of flagellate Streblomastix strix and complex community of Bacteroidetes bacteria on its surface.</title>
        <authorList>
            <person name="Treitli S.C."/>
            <person name="Kolisko M."/>
            <person name="Husnik F."/>
            <person name="Keeling P."/>
            <person name="Hampl V."/>
        </authorList>
    </citation>
    <scope>NUCLEOTIDE SEQUENCE</scope>
    <source>
        <strain evidence="1">STM</strain>
    </source>
</reference>
<proteinExistence type="predicted"/>
<gene>
    <name evidence="1" type="ORF">EZS27_032455</name>
</gene>
<evidence type="ECO:0000313" key="1">
    <source>
        <dbReference type="EMBL" id="KAA6317379.1"/>
    </source>
</evidence>
<sequence>MLITKTALVCKLSKLPTVKTLENRNANLIDWYLFVLDSMKEKLQRLTNYVVADAYFSKSDFVAGIGQLGFHLVSRFRDDAVLFYPRIQETSSGKFSLNFRIFIGV</sequence>
<protein>
    <recommendedName>
        <fullName evidence="2">Transposase IS701-like DDE domain-containing protein</fullName>
    </recommendedName>
</protein>
<name>A0A5J4Q833_9ZZZZ</name>